<feature type="chain" id="PRO_5040466817" description="Cuticular protein" evidence="1">
    <location>
        <begin position="16"/>
        <end position="176"/>
    </location>
</feature>
<keyword evidence="3" id="KW-1185">Reference proteome</keyword>
<accession>A0A9P0A009</accession>
<keyword evidence="1" id="KW-0732">Signal</keyword>
<name>A0A9P0A009_BEMTA</name>
<dbReference type="KEGG" id="btab:109037182"/>
<feature type="signal peptide" evidence="1">
    <location>
        <begin position="1"/>
        <end position="15"/>
    </location>
</feature>
<proteinExistence type="predicted"/>
<evidence type="ECO:0000313" key="3">
    <source>
        <dbReference type="Proteomes" id="UP001152759"/>
    </source>
</evidence>
<dbReference type="EMBL" id="OU963862">
    <property type="protein sequence ID" value="CAH0381244.1"/>
    <property type="molecule type" value="Genomic_DNA"/>
</dbReference>
<reference evidence="2" key="1">
    <citation type="submission" date="2021-12" db="EMBL/GenBank/DDBJ databases">
        <authorList>
            <person name="King R."/>
        </authorList>
    </citation>
    <scope>NUCLEOTIDE SEQUENCE</scope>
</reference>
<sequence>MFAFAVFALVAIAAADKPEPTGYNPAAQLVLLPLKSAAYTAPPQPQLPFIPVVPAPVESANVKAQVESVPSTTPKAAPAEEAQSGQYYILSPEGRLQKVEYFTAAQPQPEVAQKAAQYNAKPAPAQYNAEPAKPAQFKGTVSSFQYKDVEPVTAPIYSYTNVPGPLVRILRRAEYF</sequence>
<evidence type="ECO:0008006" key="4">
    <source>
        <dbReference type="Google" id="ProtNLM"/>
    </source>
</evidence>
<protein>
    <recommendedName>
        <fullName evidence="4">Cuticular protein</fullName>
    </recommendedName>
</protein>
<organism evidence="2 3">
    <name type="scientific">Bemisia tabaci</name>
    <name type="common">Sweetpotato whitefly</name>
    <name type="synonym">Aleurodes tabaci</name>
    <dbReference type="NCBI Taxonomy" id="7038"/>
    <lineage>
        <taxon>Eukaryota</taxon>
        <taxon>Metazoa</taxon>
        <taxon>Ecdysozoa</taxon>
        <taxon>Arthropoda</taxon>
        <taxon>Hexapoda</taxon>
        <taxon>Insecta</taxon>
        <taxon>Pterygota</taxon>
        <taxon>Neoptera</taxon>
        <taxon>Paraneoptera</taxon>
        <taxon>Hemiptera</taxon>
        <taxon>Sternorrhyncha</taxon>
        <taxon>Aleyrodoidea</taxon>
        <taxon>Aleyrodidae</taxon>
        <taxon>Aleyrodinae</taxon>
        <taxon>Bemisia</taxon>
    </lineage>
</organism>
<dbReference type="AlphaFoldDB" id="A0A9P0A009"/>
<evidence type="ECO:0000256" key="1">
    <source>
        <dbReference type="SAM" id="SignalP"/>
    </source>
</evidence>
<dbReference type="OrthoDB" id="6615219at2759"/>
<dbReference type="Proteomes" id="UP001152759">
    <property type="component" value="Chromosome 1"/>
</dbReference>
<evidence type="ECO:0000313" key="2">
    <source>
        <dbReference type="EMBL" id="CAH0381244.1"/>
    </source>
</evidence>
<gene>
    <name evidence="2" type="ORF">BEMITA_LOCUS913</name>
</gene>